<feature type="compositionally biased region" description="Polar residues" evidence="1">
    <location>
        <begin position="176"/>
        <end position="190"/>
    </location>
</feature>
<evidence type="ECO:0000313" key="2">
    <source>
        <dbReference type="EMBL" id="RAK34652.1"/>
    </source>
</evidence>
<organism evidence="2 3">
    <name type="scientific">Actinoplanes lutulentus</name>
    <dbReference type="NCBI Taxonomy" id="1287878"/>
    <lineage>
        <taxon>Bacteria</taxon>
        <taxon>Bacillati</taxon>
        <taxon>Actinomycetota</taxon>
        <taxon>Actinomycetes</taxon>
        <taxon>Micromonosporales</taxon>
        <taxon>Micromonosporaceae</taxon>
        <taxon>Actinoplanes</taxon>
    </lineage>
</organism>
<gene>
    <name evidence="2" type="ORF">B0I29_111254</name>
</gene>
<evidence type="ECO:0000313" key="3">
    <source>
        <dbReference type="Proteomes" id="UP000249341"/>
    </source>
</evidence>
<protein>
    <submittedName>
        <fullName evidence="2">Uncharacterized protein</fullName>
    </submittedName>
</protein>
<dbReference type="AlphaFoldDB" id="A0A327ZB29"/>
<dbReference type="EMBL" id="QLMJ01000011">
    <property type="protein sequence ID" value="RAK34652.1"/>
    <property type="molecule type" value="Genomic_DNA"/>
</dbReference>
<evidence type="ECO:0000256" key="1">
    <source>
        <dbReference type="SAM" id="MobiDB-lite"/>
    </source>
</evidence>
<keyword evidence="3" id="KW-1185">Reference proteome</keyword>
<dbReference type="Proteomes" id="UP000249341">
    <property type="component" value="Unassembled WGS sequence"/>
</dbReference>
<feature type="region of interest" description="Disordered" evidence="1">
    <location>
        <begin position="155"/>
        <end position="190"/>
    </location>
</feature>
<dbReference type="RefSeq" id="WP_111651294.1">
    <property type="nucleotide sequence ID" value="NZ_JACHWI010000016.1"/>
</dbReference>
<comment type="caution">
    <text evidence="2">The sequence shown here is derived from an EMBL/GenBank/DDBJ whole genome shotgun (WGS) entry which is preliminary data.</text>
</comment>
<reference evidence="2 3" key="1">
    <citation type="submission" date="2018-06" db="EMBL/GenBank/DDBJ databases">
        <title>Genomic Encyclopedia of Type Strains, Phase III (KMG-III): the genomes of soil and plant-associated and newly described type strains.</title>
        <authorList>
            <person name="Whitman W."/>
        </authorList>
    </citation>
    <scope>NUCLEOTIDE SEQUENCE [LARGE SCALE GENOMIC DNA]</scope>
    <source>
        <strain evidence="2 3">CGMCC 4.7090</strain>
    </source>
</reference>
<accession>A0A327ZB29</accession>
<sequence>MSLPVRCGRCGAIYSSGIILPPSAAARLLGDGEPVPLGEPVHCAVCRREIDRTDVAKTLEALTLIIADQPTASQVRELRELIDSLLRARAPEDQVRSEVEAEAKAFPRLRAGLPKSRAELYGMLALVVALTTLAEQILADLPALDTLLDKLLGRGGAGRPEKPAPTTDPNVPPGYTSINSFVPQNNPWGW</sequence>
<proteinExistence type="predicted"/>
<name>A0A327ZB29_9ACTN</name>